<accession>A0A8B8A2V7</accession>
<name>A0A8B8A2V7_ACAPL</name>
<dbReference type="Proteomes" id="UP000694845">
    <property type="component" value="Unplaced"/>
</dbReference>
<dbReference type="PANTHER" id="PTHR21301:SF11">
    <property type="entry name" value="GIY-YIG DOMAIN-CONTAINING PROTEIN"/>
    <property type="match status" value="1"/>
</dbReference>
<protein>
    <submittedName>
        <fullName evidence="3">Uncharacterized protein LOC110990552</fullName>
    </submittedName>
</protein>
<dbReference type="KEGG" id="aplc:110990552"/>
<evidence type="ECO:0000259" key="1">
    <source>
        <dbReference type="Pfam" id="PF26215"/>
    </source>
</evidence>
<dbReference type="InterPro" id="IPR058912">
    <property type="entry name" value="HTH_animal"/>
</dbReference>
<dbReference type="GeneID" id="110990552"/>
<gene>
    <name evidence="3" type="primary">LOC110990552</name>
</gene>
<sequence length="242" mass="27870">MRVTVDVGGSLGHSVYRKPTHKDRYLHNSSFHHPRVKSSVIRTLIQRAHKNCKQEHLQDELQHISTALRLNEYHRRQVKTQNHLNFRVSYTQSQRPNYKDIVNPPFIGSTSHKIQRILNQASIKVYHSSIKKLQASLQTHKDKQDHKTKAGVCGIPCECGKVCIGETGRDLSTRVKEHTAHGCRGDYDKSAIVKHSHAEDHIIDWKAAELIVPVNRWHPRCIREAIEMCRHDTVPQNIGFNI</sequence>
<proteinExistence type="predicted"/>
<evidence type="ECO:0000313" key="2">
    <source>
        <dbReference type="Proteomes" id="UP000694845"/>
    </source>
</evidence>
<dbReference type="OMA" id="SERAYNW"/>
<dbReference type="AlphaFoldDB" id="A0A8B8A2V7"/>
<evidence type="ECO:0000313" key="3">
    <source>
        <dbReference type="RefSeq" id="XP_022111295.1"/>
    </source>
</evidence>
<organism evidence="2 3">
    <name type="scientific">Acanthaster planci</name>
    <name type="common">Crown-of-thorns starfish</name>
    <dbReference type="NCBI Taxonomy" id="133434"/>
    <lineage>
        <taxon>Eukaryota</taxon>
        <taxon>Metazoa</taxon>
        <taxon>Echinodermata</taxon>
        <taxon>Eleutherozoa</taxon>
        <taxon>Asterozoa</taxon>
        <taxon>Asteroidea</taxon>
        <taxon>Valvatacea</taxon>
        <taxon>Valvatida</taxon>
        <taxon>Acanthasteridae</taxon>
        <taxon>Acanthaster</taxon>
    </lineage>
</organism>
<dbReference type="OrthoDB" id="6782675at2759"/>
<dbReference type="PANTHER" id="PTHR21301">
    <property type="entry name" value="REVERSE TRANSCRIPTASE"/>
    <property type="match status" value="1"/>
</dbReference>
<feature type="domain" description="Helix-turn-helix" evidence="1">
    <location>
        <begin position="24"/>
        <end position="81"/>
    </location>
</feature>
<reference evidence="3" key="1">
    <citation type="submission" date="2025-08" db="UniProtKB">
        <authorList>
            <consortium name="RefSeq"/>
        </authorList>
    </citation>
    <scope>IDENTIFICATION</scope>
</reference>
<dbReference type="Pfam" id="PF26215">
    <property type="entry name" value="HTH_animal"/>
    <property type="match status" value="1"/>
</dbReference>
<keyword evidence="2" id="KW-1185">Reference proteome</keyword>
<dbReference type="RefSeq" id="XP_022111295.1">
    <property type="nucleotide sequence ID" value="XM_022255603.1"/>
</dbReference>